<dbReference type="SUPFAM" id="SSF50891">
    <property type="entry name" value="Cyclophilin-like"/>
    <property type="match status" value="1"/>
</dbReference>
<protein>
    <recommendedName>
        <fullName evidence="2">Cyclophilin-like domain-containing protein</fullName>
    </recommendedName>
</protein>
<feature type="compositionally biased region" description="Polar residues" evidence="1">
    <location>
        <begin position="1"/>
        <end position="11"/>
    </location>
</feature>
<feature type="region of interest" description="Disordered" evidence="1">
    <location>
        <begin position="1"/>
        <end position="50"/>
    </location>
</feature>
<dbReference type="Gene3D" id="2.40.100.20">
    <property type="match status" value="1"/>
</dbReference>
<reference evidence="3" key="1">
    <citation type="submission" date="2019-08" db="EMBL/GenBank/DDBJ databases">
        <authorList>
            <person name="Kucharzyk K."/>
            <person name="Murdoch R.W."/>
            <person name="Higgins S."/>
            <person name="Loffler F."/>
        </authorList>
    </citation>
    <scope>NUCLEOTIDE SEQUENCE</scope>
</reference>
<comment type="caution">
    <text evidence="3">The sequence shown here is derived from an EMBL/GenBank/DDBJ whole genome shotgun (WGS) entry which is preliminary data.</text>
</comment>
<dbReference type="Pfam" id="PF18050">
    <property type="entry name" value="Cyclophil_like2"/>
    <property type="match status" value="1"/>
</dbReference>
<organism evidence="3">
    <name type="scientific">bioreactor metagenome</name>
    <dbReference type="NCBI Taxonomy" id="1076179"/>
    <lineage>
        <taxon>unclassified sequences</taxon>
        <taxon>metagenomes</taxon>
        <taxon>ecological metagenomes</taxon>
    </lineage>
</organism>
<feature type="compositionally biased region" description="Low complexity" evidence="1">
    <location>
        <begin position="35"/>
        <end position="49"/>
    </location>
</feature>
<dbReference type="AlphaFoldDB" id="A0A644YNF1"/>
<gene>
    <name evidence="3" type="ORF">SDC9_76358</name>
</gene>
<dbReference type="InterPro" id="IPR029000">
    <property type="entry name" value="Cyclophilin-like_dom_sf"/>
</dbReference>
<feature type="domain" description="Cyclophilin-like" evidence="2">
    <location>
        <begin position="57"/>
        <end position="165"/>
    </location>
</feature>
<name>A0A644YNF1_9ZZZZ</name>
<proteinExistence type="predicted"/>
<dbReference type="EMBL" id="VSSQ01005617">
    <property type="protein sequence ID" value="MPM29817.1"/>
    <property type="molecule type" value="Genomic_DNA"/>
</dbReference>
<evidence type="ECO:0000256" key="1">
    <source>
        <dbReference type="SAM" id="MobiDB-lite"/>
    </source>
</evidence>
<evidence type="ECO:0000259" key="2">
    <source>
        <dbReference type="Pfam" id="PF18050"/>
    </source>
</evidence>
<evidence type="ECO:0000313" key="3">
    <source>
        <dbReference type="EMBL" id="MPM29817.1"/>
    </source>
</evidence>
<dbReference type="InterPro" id="IPR041183">
    <property type="entry name" value="Cyclophilin-like"/>
</dbReference>
<accession>A0A644YNF1</accession>
<sequence>MAAQSCNPTNDPLTNETEPPLPPSNLNDGEEDGTDNGNGNYNDNTNDDTPMSREIIISIGDARYTATLENNPTARAFAALLPMTVTMTEMNGNEKYYNLNGNLPTDTFSPGTIHAGDLLLWGTNTVVLFYEIFSSVYSYTRLGKIDNPDGLAAALGRGNVRITFSPQ</sequence>